<dbReference type="SUPFAM" id="SSF52540">
    <property type="entry name" value="P-loop containing nucleoside triphosphate hydrolases"/>
    <property type="match status" value="1"/>
</dbReference>
<feature type="domain" description="Bacterial type II secretion system protein E" evidence="4">
    <location>
        <begin position="112"/>
        <end position="388"/>
    </location>
</feature>
<dbReference type="InterPro" id="IPR027417">
    <property type="entry name" value="P-loop_NTPase"/>
</dbReference>
<evidence type="ECO:0000256" key="1">
    <source>
        <dbReference type="ARBA" id="ARBA00006611"/>
    </source>
</evidence>
<feature type="compositionally biased region" description="Basic and acidic residues" evidence="3">
    <location>
        <begin position="58"/>
        <end position="76"/>
    </location>
</feature>
<dbReference type="CDD" id="cd01130">
    <property type="entry name" value="VirB11-like_ATPase"/>
    <property type="match status" value="1"/>
</dbReference>
<evidence type="ECO:0000259" key="4">
    <source>
        <dbReference type="Pfam" id="PF00437"/>
    </source>
</evidence>
<sequence>MDGTVQRYRPPTRGRAHGVAWRSGLSLSGMVGLALQSFRRKNHGNDEQRLDTCIGPHSTDDVLSDSRSDDGDTVRHEHSSCRDAALMKAVSDDAAEQATFQVLTRALDKLLGPIRFLLEDPSVSEILINGTSDIFVERRGKLERADTRFASREDLESAARSIAQFSGKRLTPEEPSVEARLPDGSRVQMIQPPAARTGLCISIRRFLKEHRSIRDLVTQGSLTEESLSLLQAAVGLQKNVIISGGTGTGKTTMLNALSEAFADHERIIVIEDTSELQIRKEHVVYLEVTKPDRFGRGGASIRDLFRSSLRMRPDRIIVGECRGGEALDMIQAMTSGHSGSLSTVHANTPYDALHRLETLALMSDIDMPLRPLRAQIASAVDVVVQIARFKRTGRRRVIEISEIKGLNNDGQYIVESIYKLEGDGHSNSDGALLWTGVVPSFAADAMEEIADGEHPEWVKADPAIRATA</sequence>
<dbReference type="Proteomes" id="UP000220768">
    <property type="component" value="Unassembled WGS sequence"/>
</dbReference>
<name>A0A2A6JFC5_9HYPH</name>
<organism evidence="5 6">
    <name type="scientific">Rhizobium chutanense</name>
    <dbReference type="NCBI Taxonomy" id="2035448"/>
    <lineage>
        <taxon>Bacteria</taxon>
        <taxon>Pseudomonadati</taxon>
        <taxon>Pseudomonadota</taxon>
        <taxon>Alphaproteobacteria</taxon>
        <taxon>Hyphomicrobiales</taxon>
        <taxon>Rhizobiaceae</taxon>
        <taxon>Rhizobium/Agrobacterium group</taxon>
        <taxon>Rhizobium</taxon>
    </lineage>
</organism>
<dbReference type="EMBL" id="NWSV01000004">
    <property type="protein sequence ID" value="PDT04987.1"/>
    <property type="molecule type" value="Genomic_DNA"/>
</dbReference>
<keyword evidence="6" id="KW-1185">Reference proteome</keyword>
<dbReference type="AlphaFoldDB" id="A0A2A6JFC5"/>
<reference evidence="5 6" key="1">
    <citation type="submission" date="2017-09" db="EMBL/GenBank/DDBJ databases">
        <title>Comparative genomics of rhizobia isolated from Phaseolus vulgaris in China.</title>
        <authorList>
            <person name="Tong W."/>
        </authorList>
    </citation>
    <scope>NUCLEOTIDE SEQUENCE [LARGE SCALE GENOMIC DNA]</scope>
    <source>
        <strain evidence="5 6">C5</strain>
    </source>
</reference>
<dbReference type="Gene3D" id="3.30.450.370">
    <property type="match status" value="1"/>
</dbReference>
<dbReference type="Pfam" id="PF00437">
    <property type="entry name" value="T2SSE"/>
    <property type="match status" value="1"/>
</dbReference>
<evidence type="ECO:0000313" key="5">
    <source>
        <dbReference type="EMBL" id="PDT04987.1"/>
    </source>
</evidence>
<feature type="region of interest" description="Disordered" evidence="3">
    <location>
        <begin position="46"/>
        <end position="76"/>
    </location>
</feature>
<comment type="caution">
    <text evidence="5">The sequence shown here is derived from an EMBL/GenBank/DDBJ whole genome shotgun (WGS) entry which is preliminary data.</text>
</comment>
<gene>
    <name evidence="5" type="ORF">CO666_09225</name>
</gene>
<evidence type="ECO:0000256" key="3">
    <source>
        <dbReference type="SAM" id="MobiDB-lite"/>
    </source>
</evidence>
<protein>
    <submittedName>
        <fullName evidence="5">Tight adherence protein</fullName>
    </submittedName>
</protein>
<dbReference type="InterPro" id="IPR001482">
    <property type="entry name" value="T2SS/T4SS_dom"/>
</dbReference>
<evidence type="ECO:0000313" key="6">
    <source>
        <dbReference type="Proteomes" id="UP000220768"/>
    </source>
</evidence>
<proteinExistence type="inferred from homology"/>
<accession>A0A2A6JFC5</accession>
<keyword evidence="2" id="KW-0547">Nucleotide-binding</keyword>
<evidence type="ECO:0000256" key="2">
    <source>
        <dbReference type="ARBA" id="ARBA00022840"/>
    </source>
</evidence>
<dbReference type="PANTHER" id="PTHR30486:SF6">
    <property type="entry name" value="TYPE IV PILUS RETRACTATION ATPASE PILT"/>
    <property type="match status" value="1"/>
</dbReference>
<comment type="similarity">
    <text evidence="1">Belongs to the GSP E family.</text>
</comment>
<keyword evidence="2" id="KW-0067">ATP-binding</keyword>
<dbReference type="GO" id="GO:0016887">
    <property type="term" value="F:ATP hydrolysis activity"/>
    <property type="evidence" value="ECO:0007669"/>
    <property type="project" value="InterPro"/>
</dbReference>
<dbReference type="Gene3D" id="3.40.50.300">
    <property type="entry name" value="P-loop containing nucleotide triphosphate hydrolases"/>
    <property type="match status" value="1"/>
</dbReference>
<dbReference type="InterPro" id="IPR050921">
    <property type="entry name" value="T4SS_GSP_E_ATPase"/>
</dbReference>
<dbReference type="PANTHER" id="PTHR30486">
    <property type="entry name" value="TWITCHING MOTILITY PROTEIN PILT"/>
    <property type="match status" value="1"/>
</dbReference>